<protein>
    <submittedName>
        <fullName evidence="3">TIGR02099 family protein</fullName>
    </submittedName>
</protein>
<comment type="caution">
    <text evidence="3">The sequence shown here is derived from an EMBL/GenBank/DDBJ whole genome shotgun (WGS) entry which is preliminary data.</text>
</comment>
<feature type="region of interest" description="Disordered" evidence="1">
    <location>
        <begin position="1250"/>
        <end position="1295"/>
    </location>
</feature>
<dbReference type="EMBL" id="PVNP01000047">
    <property type="protein sequence ID" value="PRO74545.1"/>
    <property type="molecule type" value="Genomic_DNA"/>
</dbReference>
<keyword evidence="4" id="KW-1185">Reference proteome</keyword>
<dbReference type="PANTHER" id="PTHR38690:SF1">
    <property type="entry name" value="PROTEASE"/>
    <property type="match status" value="1"/>
</dbReference>
<dbReference type="InterPro" id="IPR025263">
    <property type="entry name" value="YhdP_central"/>
</dbReference>
<evidence type="ECO:0000256" key="1">
    <source>
        <dbReference type="SAM" id="MobiDB-lite"/>
    </source>
</evidence>
<dbReference type="OrthoDB" id="9762238at2"/>
<feature type="domain" description="YhdP central" evidence="2">
    <location>
        <begin position="12"/>
        <end position="1252"/>
    </location>
</feature>
<accession>A0A2S9VE18</accession>
<dbReference type="Proteomes" id="UP000238949">
    <property type="component" value="Unassembled WGS sequence"/>
</dbReference>
<dbReference type="RefSeq" id="WP_105933697.1">
    <property type="nucleotide sequence ID" value="NZ_PVNP01000047.1"/>
</dbReference>
<evidence type="ECO:0000313" key="4">
    <source>
        <dbReference type="Proteomes" id="UP000238949"/>
    </source>
</evidence>
<evidence type="ECO:0000313" key="3">
    <source>
        <dbReference type="EMBL" id="PRO74545.1"/>
    </source>
</evidence>
<sequence>MNRPLSVAAYIVKKLWLFCAIVLVLFAVLLSALRYTLPYLDEEKQLIEDYLSAQYGIQLTIDSLSAAWQGTGPSIVLNGVEFQQNDLSPVELKLEQVYVEVDFWQSLQQRELSSKRFDLVGLHARVDTQRMEKGSEGDFPIVEALRSLFLDQLQSFSLLHGEVTLVTPAEEEVIELSQLYWVNRDSRHQGRGEIRVQDIANNSAAFVLDLYGGKSDLSGTLYVKGESLDISPWISALLPTRSPVERSRGNFEVWASLQNNHIDAVQVEFDDSDIAWRLAGDDNILQSQLLGGSIQALPSADGWSVRVDQLILQADNNTLVTDLVGRLNGEGDLTINTVKPISLAPIMALAPLFTEGNSGQLVKRLNPTAELATLQLQWQQEALSVAAKIFDMHWNQSGKLPGLSAIDGEFFWHHDHGVLELEASDSELSINNLLPQNLTLDRIRGRAYFYPESEGDWVLSLQNMQVESELLSFTQDIRYEFGSGVLSAAMDIDRMALTDVPVFFPAAYMGEGTVNYLQRAFSHGGQVQNASVLWFGNPAQFPFADGQGVFQARVDVTDAGFTFAPDWPALANLNMRLMFENESLTMTSPASQLMDIKLSDLYARIPRLSGSSVLTIDATGQGSGEQVAALMRNSGLKDSLGKILTQDVVVSGPVASEVKLKIPLNGKNVKATGIARLEGNEVNVNSLDLKFVQASGEVGFSNANISVNGLTASLFGQPVALELAGNQLSDEYLLDIELSGNWAAQPLIEKVNPAFADYLSGDAQWRTDVSVSLGKNGFQYNASMTSELAGVESRLPAPFYKDAMTVKQLMVLVDGDQDVSDITLNVGNDISFSGVLPHDTKQFAGAHLALGNSDIVGLGTGFSISAAMPEVDVARWYHVIDLLIGGLSSDSVQTARATKQPGYFSVPQRIFVEAENLIVAGQTLTDVTISARQQSNNWSLNVLSSQAKAEVKLFDAWLEQGIEIDADFIRLTQWQTDDSDREKLQYDYQPDALPPIRFHCDACNLLDKDFGTVDLEVTRTDNGMLINRFDATNDFGELRASGSWLTAGDNTSVTHFEGDINSHNIGGMLSELGVNSGIKDSKASIDFVLNWDNSPFNFAMESLNGSVQTELTDGYLTQVSDKGSRIFTLFSLNSLVRKLSLDFRDVFAQGFFYDDIKGSLEIVDGVANTTDTVIDGGAGEIEIKGYTDLANKTLNYNVSFAPNVTGNLPFLVYFMVNPPTALAALALDQVLTSAKVISNVNYHITGTFDNPELEEVGRDSTDIELPAQRQPAQSQGIDNEPIEPAESKEPVDADS</sequence>
<organism evidence="3 4">
    <name type="scientific">Alteromonas alba</name>
    <dbReference type="NCBI Taxonomy" id="2079529"/>
    <lineage>
        <taxon>Bacteria</taxon>
        <taxon>Pseudomonadati</taxon>
        <taxon>Pseudomonadota</taxon>
        <taxon>Gammaproteobacteria</taxon>
        <taxon>Alteromonadales</taxon>
        <taxon>Alteromonadaceae</taxon>
        <taxon>Alteromonas/Salinimonas group</taxon>
        <taxon>Alteromonas</taxon>
    </lineage>
</organism>
<evidence type="ECO:0000259" key="2">
    <source>
        <dbReference type="Pfam" id="PF13116"/>
    </source>
</evidence>
<dbReference type="Pfam" id="PF13116">
    <property type="entry name" value="YhdP"/>
    <property type="match status" value="1"/>
</dbReference>
<proteinExistence type="predicted"/>
<dbReference type="InterPro" id="IPR011836">
    <property type="entry name" value="YhdP"/>
</dbReference>
<dbReference type="NCBIfam" id="TIGR02099">
    <property type="entry name" value="YhdP family protein"/>
    <property type="match status" value="1"/>
</dbReference>
<feature type="compositionally biased region" description="Basic and acidic residues" evidence="1">
    <location>
        <begin position="1285"/>
        <end position="1295"/>
    </location>
</feature>
<name>A0A2S9VE18_9ALTE</name>
<dbReference type="PANTHER" id="PTHR38690">
    <property type="entry name" value="PROTEASE-RELATED"/>
    <property type="match status" value="1"/>
</dbReference>
<reference evidence="4" key="1">
    <citation type="journal article" date="2020" name="Int. J. Syst. Evol. Microbiol.">
        <title>Alteromonas alba sp. nov., a marine bacterium isolated from the seawater of the West Pacific Ocean.</title>
        <authorList>
            <person name="Sun C."/>
            <person name="Wu Y.-H."/>
            <person name="Xamxidin M."/>
            <person name="Cheng H."/>
            <person name="Xu X.-W."/>
        </authorList>
    </citation>
    <scope>NUCLEOTIDE SEQUENCE [LARGE SCALE GENOMIC DNA]</scope>
    <source>
        <strain evidence="4">190</strain>
    </source>
</reference>
<gene>
    <name evidence="3" type="ORF">C6Y40_05395</name>
</gene>